<evidence type="ECO:0000256" key="1">
    <source>
        <dbReference type="SAM" id="MobiDB-lite"/>
    </source>
</evidence>
<protein>
    <recommendedName>
        <fullName evidence="5">Secreted protein</fullName>
    </recommendedName>
</protein>
<feature type="non-terminal residue" evidence="3">
    <location>
        <position position="89"/>
    </location>
</feature>
<comment type="caution">
    <text evidence="3">The sequence shown here is derived from an EMBL/GenBank/DDBJ whole genome shotgun (WGS) entry which is preliminary data.</text>
</comment>
<organism evidence="3 4">
    <name type="scientific">Favolaschia claudopus</name>
    <dbReference type="NCBI Taxonomy" id="2862362"/>
    <lineage>
        <taxon>Eukaryota</taxon>
        <taxon>Fungi</taxon>
        <taxon>Dikarya</taxon>
        <taxon>Basidiomycota</taxon>
        <taxon>Agaricomycotina</taxon>
        <taxon>Agaricomycetes</taxon>
        <taxon>Agaricomycetidae</taxon>
        <taxon>Agaricales</taxon>
        <taxon>Marasmiineae</taxon>
        <taxon>Mycenaceae</taxon>
        <taxon>Favolaschia</taxon>
    </lineage>
</organism>
<dbReference type="Proteomes" id="UP001362999">
    <property type="component" value="Unassembled WGS sequence"/>
</dbReference>
<feature type="chain" id="PRO_5043922957" description="Secreted protein" evidence="2">
    <location>
        <begin position="18"/>
        <end position="89"/>
    </location>
</feature>
<evidence type="ECO:0008006" key="5">
    <source>
        <dbReference type="Google" id="ProtNLM"/>
    </source>
</evidence>
<keyword evidence="4" id="KW-1185">Reference proteome</keyword>
<feature type="region of interest" description="Disordered" evidence="1">
    <location>
        <begin position="59"/>
        <end position="89"/>
    </location>
</feature>
<dbReference type="EMBL" id="JAWWNJ010000109">
    <property type="protein sequence ID" value="KAK6992557.1"/>
    <property type="molecule type" value="Genomic_DNA"/>
</dbReference>
<evidence type="ECO:0000313" key="3">
    <source>
        <dbReference type="EMBL" id="KAK6992557.1"/>
    </source>
</evidence>
<keyword evidence="2" id="KW-0732">Signal</keyword>
<sequence>MRIAVFWFLAFVFAARTNDCIFWQRFMILKPTVRLQKESSIHCFMELQVLFVAARSSRPNPISPKSHQNPTTATQQASHALETSRNTTS</sequence>
<proteinExistence type="predicted"/>
<evidence type="ECO:0000313" key="4">
    <source>
        <dbReference type="Proteomes" id="UP001362999"/>
    </source>
</evidence>
<feature type="signal peptide" evidence="2">
    <location>
        <begin position="1"/>
        <end position="17"/>
    </location>
</feature>
<dbReference type="AlphaFoldDB" id="A0AAV9ZUV0"/>
<gene>
    <name evidence="3" type="ORF">R3P38DRAFT_3084126</name>
</gene>
<evidence type="ECO:0000256" key="2">
    <source>
        <dbReference type="SAM" id="SignalP"/>
    </source>
</evidence>
<name>A0AAV9ZUV0_9AGAR</name>
<accession>A0AAV9ZUV0</accession>
<reference evidence="3 4" key="1">
    <citation type="journal article" date="2024" name="J Genomics">
        <title>Draft genome sequencing and assembly of Favolaschia claudopus CIRM-BRFM 2984 isolated from oak limbs.</title>
        <authorList>
            <person name="Navarro D."/>
            <person name="Drula E."/>
            <person name="Chaduli D."/>
            <person name="Cazenave R."/>
            <person name="Ahrendt S."/>
            <person name="Wang J."/>
            <person name="Lipzen A."/>
            <person name="Daum C."/>
            <person name="Barry K."/>
            <person name="Grigoriev I.V."/>
            <person name="Favel A."/>
            <person name="Rosso M.N."/>
            <person name="Martin F."/>
        </authorList>
    </citation>
    <scope>NUCLEOTIDE SEQUENCE [LARGE SCALE GENOMIC DNA]</scope>
    <source>
        <strain evidence="3 4">CIRM-BRFM 2984</strain>
    </source>
</reference>